<protein>
    <submittedName>
        <fullName evidence="2">Uncharacterized protein</fullName>
    </submittedName>
</protein>
<dbReference type="AlphaFoldDB" id="A0A6S7DZ61"/>
<feature type="transmembrane region" description="Helical" evidence="1">
    <location>
        <begin position="20"/>
        <end position="41"/>
    </location>
</feature>
<sequence length="58" mass="6094">MKLMSVLAMLNVRNEAGLELLAVSGAMCAAALCAWAYALAARRQARPGMGRTVSNQGK</sequence>
<reference evidence="2 3" key="1">
    <citation type="submission" date="2020-04" db="EMBL/GenBank/DDBJ databases">
        <authorList>
            <person name="De Canck E."/>
        </authorList>
    </citation>
    <scope>NUCLEOTIDE SEQUENCE [LARGE SCALE GENOMIC DNA]</scope>
    <source>
        <strain evidence="2 3">LMG 26858</strain>
    </source>
</reference>
<dbReference type="RefSeq" id="WP_175207660.1">
    <property type="nucleotide sequence ID" value="NZ_CADILG010000019.1"/>
</dbReference>
<accession>A0A6S7DZ61</accession>
<name>A0A6S7DZ61_9BURK</name>
<evidence type="ECO:0000256" key="1">
    <source>
        <dbReference type="SAM" id="Phobius"/>
    </source>
</evidence>
<keyword evidence="3" id="KW-1185">Reference proteome</keyword>
<dbReference type="Proteomes" id="UP000494117">
    <property type="component" value="Unassembled WGS sequence"/>
</dbReference>
<keyword evidence="1" id="KW-0812">Transmembrane</keyword>
<keyword evidence="1" id="KW-0472">Membrane</keyword>
<keyword evidence="1" id="KW-1133">Transmembrane helix</keyword>
<evidence type="ECO:0000313" key="3">
    <source>
        <dbReference type="Proteomes" id="UP000494117"/>
    </source>
</evidence>
<organism evidence="2 3">
    <name type="scientific">Achromobacter anxifer</name>
    <dbReference type="NCBI Taxonomy" id="1287737"/>
    <lineage>
        <taxon>Bacteria</taxon>
        <taxon>Pseudomonadati</taxon>
        <taxon>Pseudomonadota</taxon>
        <taxon>Betaproteobacteria</taxon>
        <taxon>Burkholderiales</taxon>
        <taxon>Alcaligenaceae</taxon>
        <taxon>Achromobacter</taxon>
    </lineage>
</organism>
<evidence type="ECO:0000313" key="2">
    <source>
        <dbReference type="EMBL" id="CAB3872847.1"/>
    </source>
</evidence>
<proteinExistence type="predicted"/>
<dbReference type="EMBL" id="CADILG010000019">
    <property type="protein sequence ID" value="CAB3872847.1"/>
    <property type="molecule type" value="Genomic_DNA"/>
</dbReference>
<gene>
    <name evidence="2" type="ORF">LMG26858_02819</name>
</gene>